<evidence type="ECO:0000313" key="3">
    <source>
        <dbReference type="Proteomes" id="UP000001203"/>
    </source>
</evidence>
<gene>
    <name evidence="2" type="ordered locus">cce_0106</name>
</gene>
<keyword evidence="3" id="KW-1185">Reference proteome</keyword>
<dbReference type="HOGENOM" id="CLU_3116974_0_0_3"/>
<dbReference type="Proteomes" id="UP000001203">
    <property type="component" value="Chromosome circular"/>
</dbReference>
<sequence>MTSNGFFVLKLKGSFLENVFMNNQWIYLTFIPPFIIVYSELFESIVLTYS</sequence>
<keyword evidence="1" id="KW-1133">Transmembrane helix</keyword>
<organism evidence="2 3">
    <name type="scientific">Crocosphaera subtropica (strain ATCC 51142 / BH68)</name>
    <name type="common">Cyanothece sp. (strain ATCC 51142)</name>
    <dbReference type="NCBI Taxonomy" id="43989"/>
    <lineage>
        <taxon>Bacteria</taxon>
        <taxon>Bacillati</taxon>
        <taxon>Cyanobacteriota</taxon>
        <taxon>Cyanophyceae</taxon>
        <taxon>Oscillatoriophycideae</taxon>
        <taxon>Chroococcales</taxon>
        <taxon>Aphanothecaceae</taxon>
        <taxon>Crocosphaera</taxon>
        <taxon>Crocosphaera subtropica</taxon>
    </lineage>
</organism>
<dbReference type="AlphaFoldDB" id="B1WZ92"/>
<keyword evidence="1" id="KW-0812">Transmembrane</keyword>
<accession>B1WZ92</accession>
<proteinExistence type="predicted"/>
<name>B1WZ92_CROS5</name>
<dbReference type="STRING" id="43989.cce_0106"/>
<protein>
    <submittedName>
        <fullName evidence="2">Uncharacterized protein</fullName>
    </submittedName>
</protein>
<feature type="transmembrane region" description="Helical" evidence="1">
    <location>
        <begin position="25"/>
        <end position="49"/>
    </location>
</feature>
<dbReference type="EMBL" id="CP000806">
    <property type="protein sequence ID" value="ACB49458.1"/>
    <property type="molecule type" value="Genomic_DNA"/>
</dbReference>
<keyword evidence="1" id="KW-0472">Membrane</keyword>
<evidence type="ECO:0000256" key="1">
    <source>
        <dbReference type="SAM" id="Phobius"/>
    </source>
</evidence>
<dbReference type="KEGG" id="cyt:cce_0106"/>
<evidence type="ECO:0000313" key="2">
    <source>
        <dbReference type="EMBL" id="ACB49458.1"/>
    </source>
</evidence>
<reference evidence="2 3" key="1">
    <citation type="journal article" date="2008" name="Proc. Natl. Acad. Sci. U.S.A.">
        <title>The genome of Cyanothece 51142, a unicellular diazotrophic cyanobacterium important in the marine nitrogen cycle.</title>
        <authorList>
            <person name="Welsh E.A."/>
            <person name="Liberton M."/>
            <person name="Stoeckel J."/>
            <person name="Loh T."/>
            <person name="Elvitigala T."/>
            <person name="Wang C."/>
            <person name="Wollam A."/>
            <person name="Fulton R.S."/>
            <person name="Clifton S.W."/>
            <person name="Jacobs J.M."/>
            <person name="Aurora R."/>
            <person name="Ghosh B.K."/>
            <person name="Sherman L.A."/>
            <person name="Smith R.D."/>
            <person name="Wilson R.K."/>
            <person name="Pakrasi H.B."/>
        </authorList>
    </citation>
    <scope>NUCLEOTIDE SEQUENCE [LARGE SCALE GENOMIC DNA]</scope>
    <source>
        <strain evidence="3">ATCC 51142 / BH68</strain>
    </source>
</reference>